<keyword evidence="5" id="KW-1185">Reference proteome</keyword>
<sequence>MGGAGEAAALAAQQRQRQQAADKQWQTVLDKNKGGRTGLDGFTTDFESAGGYKGLQQMIESASPSAIMDVARHWDNISQSLTSTANELGTHVNTMLEHWTGESADNFRASAAALQESLTNGAQYASNTHYSLGQASQALTTAKQNFPGAPSELDQIGSALGGSSDIQFKQDAAKFGLAQAVKMDGGDLSAWEQVHQEAVVVMEQLGTQYNASAAQLKTPGSHSGSTVWPAPPEPPQHGGSVGGYGDTPTGPGHAGEAHVTPITGGNGGGHDTFNPGQNGGGGYNPGGGGIDGVHGGQGGGTPPGPGGTLDGGPGGPKSGTGVGGGVTGEPVIGGVTGIGSGGGRGRGGGFGGGVGGVGGLGGLGGGGLGGGLGGGRLSGAGGIGSGGLAEGEGMTAGEGAHGMSEAEKAAIGAEGEGAGGAGQGEPMGMGGGGMGGGNQNKKKRKARAGYLVEDEETWASNGASNPGVIDF</sequence>
<evidence type="ECO:0000313" key="5">
    <source>
        <dbReference type="Proteomes" id="UP000183015"/>
    </source>
</evidence>
<dbReference type="InterPro" id="IPR000030">
    <property type="entry name" value="PPE_dom"/>
</dbReference>
<dbReference type="Gene3D" id="1.20.1260.20">
    <property type="entry name" value="PPE superfamily"/>
    <property type="match status" value="1"/>
</dbReference>
<dbReference type="eggNOG" id="ENOG5033A45">
    <property type="taxonomic scope" value="Bacteria"/>
</dbReference>
<dbReference type="RefSeq" id="WP_052438780.1">
    <property type="nucleotide sequence ID" value="NZ_BBPN01000015.1"/>
</dbReference>
<evidence type="ECO:0000313" key="4">
    <source>
        <dbReference type="EMBL" id="SEL67060.1"/>
    </source>
</evidence>
<feature type="compositionally biased region" description="Low complexity" evidence="2">
    <location>
        <begin position="7"/>
        <end position="26"/>
    </location>
</feature>
<comment type="similarity">
    <text evidence="1">Belongs to the mycobacterial PPE family.</text>
</comment>
<feature type="region of interest" description="Disordered" evidence="2">
    <location>
        <begin position="1"/>
        <end position="33"/>
    </location>
</feature>
<dbReference type="InterPro" id="IPR036689">
    <property type="entry name" value="ESAT-6-like_sf"/>
</dbReference>
<dbReference type="Proteomes" id="UP000183015">
    <property type="component" value="Unassembled WGS sequence"/>
</dbReference>
<dbReference type="InterPro" id="IPR038332">
    <property type="entry name" value="PPE_sf"/>
</dbReference>
<dbReference type="Pfam" id="PF00823">
    <property type="entry name" value="PPE"/>
    <property type="match status" value="1"/>
</dbReference>
<evidence type="ECO:0000259" key="3">
    <source>
        <dbReference type="Pfam" id="PF00823"/>
    </source>
</evidence>
<dbReference type="SUPFAM" id="SSF140453">
    <property type="entry name" value="EsxAB dimer-like"/>
    <property type="match status" value="1"/>
</dbReference>
<evidence type="ECO:0000256" key="2">
    <source>
        <dbReference type="SAM" id="MobiDB-lite"/>
    </source>
</evidence>
<evidence type="ECO:0000256" key="1">
    <source>
        <dbReference type="ARBA" id="ARBA00010652"/>
    </source>
</evidence>
<dbReference type="STRING" id="235985.SAMN05414137_111132"/>
<dbReference type="OrthoDB" id="3872984at2"/>
<feature type="compositionally biased region" description="Polar residues" evidence="2">
    <location>
        <begin position="215"/>
        <end position="226"/>
    </location>
</feature>
<feature type="compositionally biased region" description="Gly residues" evidence="2">
    <location>
        <begin position="277"/>
        <end position="327"/>
    </location>
</feature>
<accession>A0A1H7S376</accession>
<dbReference type="EMBL" id="FOAZ01000011">
    <property type="protein sequence ID" value="SEL67060.1"/>
    <property type="molecule type" value="Genomic_DNA"/>
</dbReference>
<organism evidence="4 5">
    <name type="scientific">Streptacidiphilus jiangxiensis</name>
    <dbReference type="NCBI Taxonomy" id="235985"/>
    <lineage>
        <taxon>Bacteria</taxon>
        <taxon>Bacillati</taxon>
        <taxon>Actinomycetota</taxon>
        <taxon>Actinomycetes</taxon>
        <taxon>Kitasatosporales</taxon>
        <taxon>Streptomycetaceae</taxon>
        <taxon>Streptacidiphilus</taxon>
    </lineage>
</organism>
<protein>
    <submittedName>
        <fullName evidence="4">PPE family protein</fullName>
    </submittedName>
</protein>
<proteinExistence type="inferred from homology"/>
<reference evidence="5" key="1">
    <citation type="submission" date="2016-10" db="EMBL/GenBank/DDBJ databases">
        <authorList>
            <person name="Varghese N."/>
        </authorList>
    </citation>
    <scope>NUCLEOTIDE SEQUENCE [LARGE SCALE GENOMIC DNA]</scope>
    <source>
        <strain evidence="5">DSM 45096 / BCRC 16803 / CGMCC 4.1857 / CIP 109030 / JCM 12277 / KCTC 19219 / NBRC 100920 / 33214</strain>
    </source>
</reference>
<name>A0A1H7S376_STRJI</name>
<dbReference type="AlphaFoldDB" id="A0A1H7S376"/>
<feature type="region of interest" description="Disordered" evidence="2">
    <location>
        <begin position="215"/>
        <end position="332"/>
    </location>
</feature>
<feature type="domain" description="PPE" evidence="3">
    <location>
        <begin position="57"/>
        <end position="147"/>
    </location>
</feature>
<gene>
    <name evidence="4" type="ORF">SAMN05414137_111132</name>
</gene>